<protein>
    <submittedName>
        <fullName evidence="1">(northern house mosquito) hypothetical protein</fullName>
    </submittedName>
</protein>
<reference evidence="1" key="1">
    <citation type="submission" date="2021-05" db="EMBL/GenBank/DDBJ databases">
        <authorList>
            <person name="Alioto T."/>
            <person name="Alioto T."/>
            <person name="Gomez Garrido J."/>
        </authorList>
    </citation>
    <scope>NUCLEOTIDE SEQUENCE</scope>
</reference>
<name>A0A8D7ZXS4_CULPI</name>
<evidence type="ECO:0000313" key="1">
    <source>
        <dbReference type="EMBL" id="CAG6446544.1"/>
    </source>
</evidence>
<dbReference type="AlphaFoldDB" id="A0A8D7ZXS4"/>
<sequence length="103" mass="11885">MIKTNSDYFHLFVSPLISRRFHETSCFDNNSTCQHQIPPLYVKLYWTDSKKKSSFASPQPSSEKFADVLKTKLLLGRPNPLLYVCCLLHALLSRLTFPFLSCL</sequence>
<proteinExistence type="predicted"/>
<dbReference type="EMBL" id="HBUE01007116">
    <property type="protein sequence ID" value="CAG6446544.1"/>
    <property type="molecule type" value="Transcribed_RNA"/>
</dbReference>
<accession>A0A8D7ZXS4</accession>
<organism evidence="1">
    <name type="scientific">Culex pipiens</name>
    <name type="common">House mosquito</name>
    <dbReference type="NCBI Taxonomy" id="7175"/>
    <lineage>
        <taxon>Eukaryota</taxon>
        <taxon>Metazoa</taxon>
        <taxon>Ecdysozoa</taxon>
        <taxon>Arthropoda</taxon>
        <taxon>Hexapoda</taxon>
        <taxon>Insecta</taxon>
        <taxon>Pterygota</taxon>
        <taxon>Neoptera</taxon>
        <taxon>Endopterygota</taxon>
        <taxon>Diptera</taxon>
        <taxon>Nematocera</taxon>
        <taxon>Culicoidea</taxon>
        <taxon>Culicidae</taxon>
        <taxon>Culicinae</taxon>
        <taxon>Culicini</taxon>
        <taxon>Culex</taxon>
        <taxon>Culex</taxon>
    </lineage>
</organism>